<sequence length="83" mass="9157">GFHSLATVSALRFLASSSANRDHFHSVSHSLVSVLRFRVHNSSSDFKPSELQKMYADLVENGGRRSVKERINGNGTSGLTRLQ</sequence>
<reference evidence="1" key="1">
    <citation type="submission" date="2023-10" db="EMBL/GenBank/DDBJ databases">
        <authorList>
            <person name="Domelevo Entfellner J.-B."/>
        </authorList>
    </citation>
    <scope>NUCLEOTIDE SEQUENCE</scope>
</reference>
<evidence type="ECO:0000313" key="2">
    <source>
        <dbReference type="Proteomes" id="UP001189624"/>
    </source>
</evidence>
<proteinExistence type="predicted"/>
<feature type="non-terminal residue" evidence="1">
    <location>
        <position position="1"/>
    </location>
</feature>
<keyword evidence="2" id="KW-1185">Reference proteome</keyword>
<dbReference type="EMBL" id="OY731404">
    <property type="protein sequence ID" value="CAJ1968668.1"/>
    <property type="molecule type" value="Genomic_DNA"/>
</dbReference>
<dbReference type="Gramene" id="rna-AYBTSS11_LOCUS21840">
    <property type="protein sequence ID" value="CAJ1968668.1"/>
    <property type="gene ID" value="gene-AYBTSS11_LOCUS21840"/>
</dbReference>
<evidence type="ECO:0000313" key="1">
    <source>
        <dbReference type="EMBL" id="CAJ1968668.1"/>
    </source>
</evidence>
<accession>A0AA86VIX2</accession>
<dbReference type="Proteomes" id="UP001189624">
    <property type="component" value="Chromosome 7"/>
</dbReference>
<dbReference type="AlphaFoldDB" id="A0AA86VIX2"/>
<organism evidence="1 2">
    <name type="scientific">Sphenostylis stenocarpa</name>
    <dbReference type="NCBI Taxonomy" id="92480"/>
    <lineage>
        <taxon>Eukaryota</taxon>
        <taxon>Viridiplantae</taxon>
        <taxon>Streptophyta</taxon>
        <taxon>Embryophyta</taxon>
        <taxon>Tracheophyta</taxon>
        <taxon>Spermatophyta</taxon>
        <taxon>Magnoliopsida</taxon>
        <taxon>eudicotyledons</taxon>
        <taxon>Gunneridae</taxon>
        <taxon>Pentapetalae</taxon>
        <taxon>rosids</taxon>
        <taxon>fabids</taxon>
        <taxon>Fabales</taxon>
        <taxon>Fabaceae</taxon>
        <taxon>Papilionoideae</taxon>
        <taxon>50 kb inversion clade</taxon>
        <taxon>NPAAA clade</taxon>
        <taxon>indigoferoid/millettioid clade</taxon>
        <taxon>Phaseoleae</taxon>
        <taxon>Sphenostylis</taxon>
    </lineage>
</organism>
<gene>
    <name evidence="1" type="ORF">AYBTSS11_LOCUS21840</name>
</gene>
<name>A0AA86VIX2_9FABA</name>
<protein>
    <submittedName>
        <fullName evidence="1">Uncharacterized protein</fullName>
    </submittedName>
</protein>